<dbReference type="Proteomes" id="UP001296873">
    <property type="component" value="Unassembled WGS sequence"/>
</dbReference>
<dbReference type="InterPro" id="IPR008816">
    <property type="entry name" value="Gly_zipper_2TM_dom"/>
</dbReference>
<keyword evidence="6" id="KW-0564">Palmitate</keyword>
<accession>A0ABS1DB68</accession>
<feature type="domain" description="Surface antigen" evidence="11">
    <location>
        <begin position="95"/>
        <end position="159"/>
    </location>
</feature>
<evidence type="ECO:0000256" key="1">
    <source>
        <dbReference type="ARBA" id="ARBA00004459"/>
    </source>
</evidence>
<dbReference type="InterPro" id="IPR032635">
    <property type="entry name" value="Anti_2"/>
</dbReference>
<evidence type="ECO:0000256" key="2">
    <source>
        <dbReference type="ARBA" id="ARBA00008681"/>
    </source>
</evidence>
<dbReference type="Pfam" id="PF16998">
    <property type="entry name" value="17kDa_Anti_2"/>
    <property type="match status" value="1"/>
</dbReference>
<dbReference type="RefSeq" id="WP_200339012.1">
    <property type="nucleotide sequence ID" value="NZ_NRRL01000003.1"/>
</dbReference>
<sequence length="161" mass="17043">MKRLFALLALVTLIASPASAEGLDRLLSKQNIGTVLGALGGGAAGAQIGKGNGKLVATGAGAVIGALIGNQVGLSLDRVDEMHAQRSTQHALERNRAGHATMWRNPDSGAQGSVRPVRTYQRASGQYCREFQHTVQIDGKVAQAYGTACRQPDGRWRIQQQ</sequence>
<dbReference type="InterPro" id="IPR051407">
    <property type="entry name" value="Bact_OM_lipoprot/Surf_antigen"/>
</dbReference>
<evidence type="ECO:0000259" key="11">
    <source>
        <dbReference type="Pfam" id="PF16998"/>
    </source>
</evidence>
<dbReference type="PIRSF" id="PIRSF002721">
    <property type="entry name" value="Surface_antigen_Rickettsia"/>
    <property type="match status" value="1"/>
</dbReference>
<proteinExistence type="inferred from homology"/>
<feature type="chain" id="PRO_5046975109" description="17 kDa surface antigen" evidence="9">
    <location>
        <begin position="21"/>
        <end position="161"/>
    </location>
</feature>
<dbReference type="InterPro" id="IPR016364">
    <property type="entry name" value="Surface_antigen_Rickettsia"/>
</dbReference>
<keyword evidence="13" id="KW-1185">Reference proteome</keyword>
<keyword evidence="7" id="KW-0449">Lipoprotein</keyword>
<evidence type="ECO:0000256" key="8">
    <source>
        <dbReference type="SAM" id="MobiDB-lite"/>
    </source>
</evidence>
<dbReference type="EMBL" id="NRRL01000003">
    <property type="protein sequence ID" value="MBK1666953.1"/>
    <property type="molecule type" value="Genomic_DNA"/>
</dbReference>
<evidence type="ECO:0000256" key="9">
    <source>
        <dbReference type="SAM" id="SignalP"/>
    </source>
</evidence>
<evidence type="ECO:0000256" key="6">
    <source>
        <dbReference type="ARBA" id="ARBA00023139"/>
    </source>
</evidence>
<evidence type="ECO:0000313" key="13">
    <source>
        <dbReference type="Proteomes" id="UP001296873"/>
    </source>
</evidence>
<protein>
    <recommendedName>
        <fullName evidence="3">17 kDa surface antigen</fullName>
    </recommendedName>
</protein>
<evidence type="ECO:0000256" key="5">
    <source>
        <dbReference type="ARBA" id="ARBA00023136"/>
    </source>
</evidence>
<keyword evidence="4 9" id="KW-0732">Signal</keyword>
<reference evidence="12 13" key="1">
    <citation type="journal article" date="2020" name="Microorganisms">
        <title>Osmotic Adaptation and Compatible Solute Biosynthesis of Phototrophic Bacteria as Revealed from Genome Analyses.</title>
        <authorList>
            <person name="Imhoff J.F."/>
            <person name="Rahn T."/>
            <person name="Kunzel S."/>
            <person name="Keller A."/>
            <person name="Neulinger S.C."/>
        </authorList>
    </citation>
    <scope>NUCLEOTIDE SEQUENCE [LARGE SCALE GENOMIC DNA]</scope>
    <source>
        <strain evidence="12 13">DSM 9895</strain>
    </source>
</reference>
<evidence type="ECO:0000259" key="10">
    <source>
        <dbReference type="Pfam" id="PF05433"/>
    </source>
</evidence>
<comment type="subcellular location">
    <subcellularLocation>
        <location evidence="1">Cell outer membrane</location>
        <topology evidence="1">Lipid-anchor</topology>
    </subcellularLocation>
</comment>
<comment type="similarity">
    <text evidence="2">Belongs to the rickettsiale 17 kDa surface antigen family.</text>
</comment>
<keyword evidence="5" id="KW-0472">Membrane</keyword>
<feature type="region of interest" description="Disordered" evidence="8">
    <location>
        <begin position="93"/>
        <end position="115"/>
    </location>
</feature>
<evidence type="ECO:0000256" key="4">
    <source>
        <dbReference type="ARBA" id="ARBA00022729"/>
    </source>
</evidence>
<dbReference type="PANTHER" id="PTHR35603">
    <property type="match status" value="1"/>
</dbReference>
<evidence type="ECO:0000256" key="7">
    <source>
        <dbReference type="ARBA" id="ARBA00023288"/>
    </source>
</evidence>
<evidence type="ECO:0000313" key="12">
    <source>
        <dbReference type="EMBL" id="MBK1666953.1"/>
    </source>
</evidence>
<feature type="signal peptide" evidence="9">
    <location>
        <begin position="1"/>
        <end position="20"/>
    </location>
</feature>
<feature type="domain" description="Glycine zipper 2TM" evidence="10">
    <location>
        <begin position="32"/>
        <end position="73"/>
    </location>
</feature>
<organism evidence="12 13">
    <name type="scientific">Rhodovibrio sodomensis</name>
    <dbReference type="NCBI Taxonomy" id="1088"/>
    <lineage>
        <taxon>Bacteria</taxon>
        <taxon>Pseudomonadati</taxon>
        <taxon>Pseudomonadota</taxon>
        <taxon>Alphaproteobacteria</taxon>
        <taxon>Rhodospirillales</taxon>
        <taxon>Rhodovibrionaceae</taxon>
        <taxon>Rhodovibrio</taxon>
    </lineage>
</organism>
<name>A0ABS1DB68_9PROT</name>
<comment type="caution">
    <text evidence="12">The sequence shown here is derived from an EMBL/GenBank/DDBJ whole genome shotgun (WGS) entry which is preliminary data.</text>
</comment>
<evidence type="ECO:0000256" key="3">
    <source>
        <dbReference type="ARBA" id="ARBA00015281"/>
    </source>
</evidence>
<dbReference type="Pfam" id="PF05433">
    <property type="entry name" value="Rick_17kDa_Anti"/>
    <property type="match status" value="1"/>
</dbReference>
<dbReference type="PANTHER" id="PTHR35603:SF2">
    <property type="entry name" value="OUTER MEMBRANE LIPOPROTEIN"/>
    <property type="match status" value="1"/>
</dbReference>
<gene>
    <name evidence="12" type="ORF">CKO28_02705</name>
</gene>